<comment type="caution">
    <text evidence="3">The sequence shown here is derived from an EMBL/GenBank/DDBJ whole genome shotgun (WGS) entry which is preliminary data.</text>
</comment>
<organism evidence="3 4">
    <name type="scientific">Anaerosporomusa subterranea</name>
    <dbReference type="NCBI Taxonomy" id="1794912"/>
    <lineage>
        <taxon>Bacteria</taxon>
        <taxon>Bacillati</taxon>
        <taxon>Bacillota</taxon>
        <taxon>Negativicutes</taxon>
        <taxon>Acetonemataceae</taxon>
        <taxon>Anaerosporomusa</taxon>
    </lineage>
</organism>
<dbReference type="PANTHER" id="PTHR42720">
    <property type="entry name" value="GLYCEROL-3-PHOSPHATE DEHYDROGENASE"/>
    <property type="match status" value="1"/>
</dbReference>
<sequence length="479" mass="52254">MYDVCIIGAGVVGMNIARELSRYKLRVCVLEKEADVSCGCSKANSGIVHGGYSDESGSLKAELCVAGNRLYQQLDAELCFGYRQTGSMVLAFREEDVAKLEKLYNQGLRNGVQGLSVISGEQAREMEPHLSREVKAALYCENAGVTSPYEFVIALAENAVENGVELRLNTEVTAIQPFDGWFTIVTSAGELVARTVVNAAGVYSDAIASMIGIDDFRITPRRGQYLLLDKDQNYLVKSVIFQVPTELGKGILVTTTYHGNLMIGPNAEDIGDKADVGTDEETIRRIVLAARKSVPGFDMKKALTSFAGNRPIANRTDFVIEASKVKGFINLIGIDSPGLTASPAIALKVVDILEMAGLELVKKSSFQPCRQPIIRKKSADFNGRIDSPDPENHIICRCEQVTEAEIIDSLHRGIPVQSLDAVKLRTRAGMGKCQGAFCGSRVRQLLARELNIPLEEVTQRGKRSSVLAQRAKRGDYMNL</sequence>
<accession>A0A154BTF2</accession>
<dbReference type="InterPro" id="IPR007419">
    <property type="entry name" value="BFD-like_2Fe2S-bd_dom"/>
</dbReference>
<feature type="domain" description="BFD-like [2Fe-2S]-binding" evidence="2">
    <location>
        <begin position="394"/>
        <end position="448"/>
    </location>
</feature>
<proteinExistence type="predicted"/>
<protein>
    <submittedName>
        <fullName evidence="3">FAD/NAD(P)-binding oxidoreductase</fullName>
    </submittedName>
</protein>
<dbReference type="PANTHER" id="PTHR42720:SF1">
    <property type="entry name" value="GLYCEROL 3-PHOSPHATE OXIDASE"/>
    <property type="match status" value="1"/>
</dbReference>
<gene>
    <name evidence="3" type="ORF">AXX12_10330</name>
</gene>
<evidence type="ECO:0000313" key="3">
    <source>
        <dbReference type="EMBL" id="KYZ76798.1"/>
    </source>
</evidence>
<dbReference type="STRING" id="1794912.AXX12_10330"/>
<dbReference type="EMBL" id="LSGP01000017">
    <property type="protein sequence ID" value="KYZ76798.1"/>
    <property type="molecule type" value="Genomic_DNA"/>
</dbReference>
<dbReference type="Proteomes" id="UP000076268">
    <property type="component" value="Unassembled WGS sequence"/>
</dbReference>
<dbReference type="Pfam" id="PF01266">
    <property type="entry name" value="DAO"/>
    <property type="match status" value="1"/>
</dbReference>
<dbReference type="Gene3D" id="1.10.10.1100">
    <property type="entry name" value="BFD-like [2Fe-2S]-binding domain"/>
    <property type="match status" value="1"/>
</dbReference>
<dbReference type="Gene3D" id="3.30.9.10">
    <property type="entry name" value="D-Amino Acid Oxidase, subunit A, domain 2"/>
    <property type="match status" value="1"/>
</dbReference>
<dbReference type="RefSeq" id="WP_066242876.1">
    <property type="nucleotide sequence ID" value="NZ_LSGP01000017.1"/>
</dbReference>
<evidence type="ECO:0000313" key="4">
    <source>
        <dbReference type="Proteomes" id="UP000076268"/>
    </source>
</evidence>
<dbReference type="Gene3D" id="3.50.50.60">
    <property type="entry name" value="FAD/NAD(P)-binding domain"/>
    <property type="match status" value="1"/>
</dbReference>
<dbReference type="Pfam" id="PF04324">
    <property type="entry name" value="Fer2_BFD"/>
    <property type="match status" value="1"/>
</dbReference>
<feature type="domain" description="FAD dependent oxidoreductase" evidence="1">
    <location>
        <begin position="3"/>
        <end position="351"/>
    </location>
</feature>
<dbReference type="InterPro" id="IPR041854">
    <property type="entry name" value="BFD-like_2Fe2S-bd_dom_sf"/>
</dbReference>
<dbReference type="SUPFAM" id="SSF54373">
    <property type="entry name" value="FAD-linked reductases, C-terminal domain"/>
    <property type="match status" value="1"/>
</dbReference>
<keyword evidence="4" id="KW-1185">Reference proteome</keyword>
<reference evidence="3 4" key="1">
    <citation type="submission" date="2016-02" db="EMBL/GenBank/DDBJ databases">
        <title>Anaerosporomusa subterraneum gen. nov., sp. nov., a spore-forming obligate anaerobe isolated from saprolite.</title>
        <authorList>
            <person name="Choi J.K."/>
            <person name="Shah M."/>
            <person name="Yee N."/>
        </authorList>
    </citation>
    <scope>NUCLEOTIDE SEQUENCE [LARGE SCALE GENOMIC DNA]</scope>
    <source>
        <strain evidence="3 4">RU4</strain>
    </source>
</reference>
<dbReference type="OrthoDB" id="9801699at2"/>
<dbReference type="InterPro" id="IPR052745">
    <property type="entry name" value="G3P_Oxidase/Oxidoreductase"/>
</dbReference>
<dbReference type="InterPro" id="IPR006076">
    <property type="entry name" value="FAD-dep_OxRdtase"/>
</dbReference>
<dbReference type="InterPro" id="IPR036188">
    <property type="entry name" value="FAD/NAD-bd_sf"/>
</dbReference>
<name>A0A154BTF2_ANASB</name>
<evidence type="ECO:0000259" key="1">
    <source>
        <dbReference type="Pfam" id="PF01266"/>
    </source>
</evidence>
<dbReference type="SUPFAM" id="SSF51905">
    <property type="entry name" value="FAD/NAD(P)-binding domain"/>
    <property type="match status" value="1"/>
</dbReference>
<evidence type="ECO:0000259" key="2">
    <source>
        <dbReference type="Pfam" id="PF04324"/>
    </source>
</evidence>
<dbReference type="CDD" id="cd19946">
    <property type="entry name" value="GlpA-like_Fer2_BFD-like"/>
    <property type="match status" value="1"/>
</dbReference>
<dbReference type="AlphaFoldDB" id="A0A154BTF2"/>